<dbReference type="AlphaFoldDB" id="A0A839K7Q9"/>
<organism evidence="3 4">
    <name type="scientific">Variimorphobacter saccharofermentans</name>
    <dbReference type="NCBI Taxonomy" id="2755051"/>
    <lineage>
        <taxon>Bacteria</taxon>
        <taxon>Bacillati</taxon>
        <taxon>Bacillota</taxon>
        <taxon>Clostridia</taxon>
        <taxon>Lachnospirales</taxon>
        <taxon>Lachnospiraceae</taxon>
        <taxon>Variimorphobacter</taxon>
    </lineage>
</organism>
<dbReference type="EMBL" id="JACEGA010000001">
    <property type="protein sequence ID" value="MBB2184671.1"/>
    <property type="molecule type" value="Genomic_DNA"/>
</dbReference>
<evidence type="ECO:0000313" key="3">
    <source>
        <dbReference type="EMBL" id="MBB2184671.1"/>
    </source>
</evidence>
<keyword evidence="4" id="KW-1185">Reference proteome</keyword>
<reference evidence="3 4" key="1">
    <citation type="submission" date="2020-07" db="EMBL/GenBank/DDBJ databases">
        <title>Characterization and genome sequencing of isolate MD1, a novel member within the family Lachnospiraceae.</title>
        <authorList>
            <person name="Rettenmaier R."/>
            <person name="Di Bello L."/>
            <person name="Zinser C."/>
            <person name="Scheitz K."/>
            <person name="Liebl W."/>
            <person name="Zverlov V."/>
        </authorList>
    </citation>
    <scope>NUCLEOTIDE SEQUENCE [LARGE SCALE GENOMIC DNA]</scope>
    <source>
        <strain evidence="3 4">MD1</strain>
    </source>
</reference>
<dbReference type="PANTHER" id="PTHR31750">
    <property type="entry name" value="PROTEIN STAY-GREEN 1, CHLOROPLASTIC-RELATED"/>
    <property type="match status" value="1"/>
</dbReference>
<name>A0A839K7Q9_9FIRM</name>
<dbReference type="Proteomes" id="UP000574276">
    <property type="component" value="Unassembled WGS sequence"/>
</dbReference>
<keyword evidence="1" id="KW-0809">Transit peptide</keyword>
<gene>
    <name evidence="3" type="ORF">H0486_17535</name>
</gene>
<comment type="caution">
    <text evidence="3">The sequence shown here is derived from an EMBL/GenBank/DDBJ whole genome shotgun (WGS) entry which is preliminary data.</text>
</comment>
<protein>
    <submittedName>
        <fullName evidence="3">Staygreen family protein</fullName>
    </submittedName>
</protein>
<evidence type="ECO:0000313" key="4">
    <source>
        <dbReference type="Proteomes" id="UP000574276"/>
    </source>
</evidence>
<dbReference type="Pfam" id="PF12638">
    <property type="entry name" value="Staygreen"/>
    <property type="match status" value="1"/>
</dbReference>
<evidence type="ECO:0000256" key="1">
    <source>
        <dbReference type="ARBA" id="ARBA00022946"/>
    </source>
</evidence>
<dbReference type="InterPro" id="IPR024438">
    <property type="entry name" value="Staygreen"/>
</dbReference>
<proteinExistence type="predicted"/>
<feature type="domain" description="Staygreen protein" evidence="2">
    <location>
        <begin position="4"/>
        <end position="147"/>
    </location>
</feature>
<dbReference type="RefSeq" id="WP_228354234.1">
    <property type="nucleotide sequence ID" value="NZ_JACEGA010000001.1"/>
</dbReference>
<dbReference type="PANTHER" id="PTHR31750:SF4">
    <property type="entry name" value="LP06106P"/>
    <property type="match status" value="1"/>
</dbReference>
<evidence type="ECO:0000259" key="2">
    <source>
        <dbReference type="Pfam" id="PF12638"/>
    </source>
</evidence>
<accession>A0A839K7Q9</accession>
<sequence>MRRLDPNRLSVEYRTGVTDTEPIIPRRYTLTHSDIDAELSLTIGFSYAFDKINELRDEVLGEWYEKGEGYIYQAYVYVNGELDMDKSEIRNRIFREELPLALEAIRYGDRLLFQNFPELDKAPIIIYFLSSDPKQNQVEYWGTFSDYIYGLEDVDS</sequence>